<proteinExistence type="inferred from homology"/>
<dbReference type="Pfam" id="PF00206">
    <property type="entry name" value="Lyase_1"/>
    <property type="match status" value="1"/>
</dbReference>
<dbReference type="Gene3D" id="1.10.40.30">
    <property type="entry name" value="Fumarase/aspartase (C-terminal domain)"/>
    <property type="match status" value="1"/>
</dbReference>
<reference evidence="7" key="1">
    <citation type="journal article" date="2019" name="Microbes Environ.">
        <title>Genetic and Physiological Characteristics of a Novel Marine Propylene-Assimilating Halieaceae Bacterium Isolated from Seawater and the Diversity of Its Alkene and Epoxide Metabolism Genes.</title>
        <authorList>
            <person name="Suzuki T."/>
            <person name="Yazawa T."/>
            <person name="Morishita N."/>
            <person name="Maruyama A."/>
            <person name="Fuse H."/>
        </authorList>
    </citation>
    <scope>NUCLEOTIDE SEQUENCE</scope>
    <source>
        <strain evidence="7">PE-TB08W</strain>
    </source>
</reference>
<dbReference type="InterPro" id="IPR009049">
    <property type="entry name" value="Argininosuccinate_lyase"/>
</dbReference>
<evidence type="ECO:0000313" key="7">
    <source>
        <dbReference type="EMBL" id="BBD49888.1"/>
    </source>
</evidence>
<organism evidence="7">
    <name type="scientific">Alteromonadaceae bacterium PE-TB08W</name>
    <dbReference type="NCBI Taxonomy" id="1199097"/>
    <lineage>
        <taxon>Bacteria</taxon>
        <taxon>Pseudomonadati</taxon>
        <taxon>Pseudomonadota</taxon>
        <taxon>Gammaproteobacteria</taxon>
        <taxon>Alteromonadales</taxon>
        <taxon>Alteromonadaceae</taxon>
    </lineage>
</organism>
<evidence type="ECO:0000256" key="1">
    <source>
        <dbReference type="ARBA" id="ARBA00000985"/>
    </source>
</evidence>
<dbReference type="Gene3D" id="1.20.200.10">
    <property type="entry name" value="Fumarase/aspartase (Central domain)"/>
    <property type="match status" value="1"/>
</dbReference>
<keyword evidence="7" id="KW-0456">Lyase</keyword>
<dbReference type="GO" id="GO:0005829">
    <property type="term" value="C:cytosol"/>
    <property type="evidence" value="ECO:0007669"/>
    <property type="project" value="TreeGrafter"/>
</dbReference>
<keyword evidence="5" id="KW-0055">Arginine biosynthesis</keyword>
<sequence length="509" mass="56104">MEHSVNSESTDGNGQESVLALGSRLKSPPSELLVSSAFRYELDHQLCLNESMGLVDMAYLLTAIECHIVPRCQGTELLLGVLDLQRRPNDFEPSPEFGDLYTNRENWLDSHTNSTGWLGVGRARRESTTGAFYLKARNEILLLHKSLSRTVKKVLERVEQSATDIMPDYTYLQRAQPTTLGHYLLSFVYPMLRDLSRLQNAYERVNLSTLGCGSTNGSLLKIDRNSVARRLGYSGLCTHTRDAMWQADTPVEVVASLVAIAINLDRLAEDLQIFSTEEFGLIELSDCHARSSKIMPQKKNPFALTYVRQLANHLIGVSTTICASGRTPSGQPDNRQYIYGALPAALTETTNATELMGEVVENLRFDRDRAREAVYSSAAAATSLTEILIKITELDPREAHRLVGHLVSESVNEGIVFSSLTAGTVKNAANCCLGKRLELSEASLKSALNAESTIASHDGIGGAAKASVEEMLLECREIVSQREGWCEVESQRVGASTDKLLREVAEFCR</sequence>
<dbReference type="EMBL" id="AB728560">
    <property type="protein sequence ID" value="BBD49888.1"/>
    <property type="molecule type" value="Genomic_DNA"/>
</dbReference>
<protein>
    <recommendedName>
        <fullName evidence="4">argininosuccinate lyase</fullName>
        <ecNumber evidence="4">4.3.2.1</ecNumber>
    </recommendedName>
</protein>
<dbReference type="PANTHER" id="PTHR43814:SF1">
    <property type="entry name" value="ARGININOSUCCINATE LYASE"/>
    <property type="match status" value="1"/>
</dbReference>
<dbReference type="InterPro" id="IPR008948">
    <property type="entry name" value="L-Aspartase-like"/>
</dbReference>
<dbReference type="GO" id="GO:0042450">
    <property type="term" value="P:L-arginine biosynthetic process via ornithine"/>
    <property type="evidence" value="ECO:0007669"/>
    <property type="project" value="InterPro"/>
</dbReference>
<accession>A0A3G9DXF2</accession>
<comment type="catalytic activity">
    <reaction evidence="1">
        <text>2-(N(omega)-L-arginino)succinate = fumarate + L-arginine</text>
        <dbReference type="Rhea" id="RHEA:24020"/>
        <dbReference type="ChEBI" id="CHEBI:29806"/>
        <dbReference type="ChEBI" id="CHEBI:32682"/>
        <dbReference type="ChEBI" id="CHEBI:57472"/>
        <dbReference type="EC" id="4.3.2.1"/>
    </reaction>
</comment>
<dbReference type="EC" id="4.3.2.1" evidence="4"/>
<dbReference type="AlphaFoldDB" id="A0A3G9DXF2"/>
<comment type="similarity">
    <text evidence="3">In the N-terminal section; belongs to the lyase 1 family. Argininosuccinate lyase subfamily.</text>
</comment>
<name>A0A3G9DXF2_9ALTE</name>
<evidence type="ECO:0000256" key="4">
    <source>
        <dbReference type="ARBA" id="ARBA00012338"/>
    </source>
</evidence>
<evidence type="ECO:0000259" key="6">
    <source>
        <dbReference type="Pfam" id="PF00206"/>
    </source>
</evidence>
<evidence type="ECO:0000256" key="3">
    <source>
        <dbReference type="ARBA" id="ARBA00005552"/>
    </source>
</evidence>
<keyword evidence="5" id="KW-0028">Amino-acid biosynthesis</keyword>
<dbReference type="PRINTS" id="PR00149">
    <property type="entry name" value="FUMRATELYASE"/>
</dbReference>
<dbReference type="InterPro" id="IPR000362">
    <property type="entry name" value="Fumarate_lyase_fam"/>
</dbReference>
<comment type="pathway">
    <text evidence="2">Amino-acid biosynthesis; L-arginine biosynthesis; L-arginine from L-ornithine and carbamoyl phosphate: step 3/3.</text>
</comment>
<evidence type="ECO:0000256" key="5">
    <source>
        <dbReference type="ARBA" id="ARBA00022571"/>
    </source>
</evidence>
<dbReference type="PANTHER" id="PTHR43814">
    <property type="entry name" value="ARGININOSUCCINATE LYASE"/>
    <property type="match status" value="1"/>
</dbReference>
<dbReference type="InterPro" id="IPR024083">
    <property type="entry name" value="Fumarase/histidase_N"/>
</dbReference>
<dbReference type="InterPro" id="IPR022761">
    <property type="entry name" value="Fumarate_lyase_N"/>
</dbReference>
<evidence type="ECO:0000256" key="2">
    <source>
        <dbReference type="ARBA" id="ARBA00004941"/>
    </source>
</evidence>
<dbReference type="PRINTS" id="PR00145">
    <property type="entry name" value="ARGSUCLYASE"/>
</dbReference>
<dbReference type="SUPFAM" id="SSF48557">
    <property type="entry name" value="L-aspartase-like"/>
    <property type="match status" value="1"/>
</dbReference>
<feature type="domain" description="Fumarate lyase N-terminal" evidence="6">
    <location>
        <begin position="111"/>
        <end position="316"/>
    </location>
</feature>
<dbReference type="UniPathway" id="UPA00068">
    <property type="reaction ID" value="UER00114"/>
</dbReference>
<dbReference type="GO" id="GO:0004056">
    <property type="term" value="F:argininosuccinate lyase activity"/>
    <property type="evidence" value="ECO:0007669"/>
    <property type="project" value="UniProtKB-EC"/>
</dbReference>
<dbReference type="Gene3D" id="1.10.275.10">
    <property type="entry name" value="Fumarase/aspartase (N-terminal domain)"/>
    <property type="match status" value="1"/>
</dbReference>